<sequence>ATLFYLVAFSVNSTSENLLSIAETGTYMANLEKNLNELLLELCQKRTDVEELQRRYDAELLTQRELRAELESLRAEGKSMCAQLELTNKALHRSEEGHSSARDMAVRHKLNLEAATRTIDVMKEQATKLHLENVKLKKQVEDLERDVKSELFFRESCVSKQSKIQETIESLTMQMHNLDKDYRNTERHSSQALSLGSKCQLMLEHKDKIITQLQTQVKELSAELVSLKNKNMNLENDLKEQKPAEKHYVREILQEWQTSMNEMKTRISNSEKESDVLHQSLQNALNAQSKFQELETSANKRVKELEMKLQEAKMMKRRNVTDCSAQTDVKITIDIACETCLEMTEISTQTDSRTQGSSQDITVVNQNESFQLSQGNQTPSFSSKRTNNDLLSSSYISALMSKYQLEKEPSSPTPTQDLSNLPTQPNPRLNNM</sequence>
<feature type="coiled-coil region" evidence="1">
    <location>
        <begin position="112"/>
        <end position="315"/>
    </location>
</feature>
<feature type="coiled-coil region" evidence="1">
    <location>
        <begin position="49"/>
        <end position="76"/>
    </location>
</feature>
<reference evidence="3" key="1">
    <citation type="submission" date="2015-11" db="EMBL/GenBank/DDBJ databases">
        <title>De novo transcriptome assembly of four potential Pierce s Disease insect vectors from Arizona vineyards.</title>
        <authorList>
            <person name="Tassone E.E."/>
        </authorList>
    </citation>
    <scope>NUCLEOTIDE SEQUENCE</scope>
</reference>
<dbReference type="EMBL" id="GECZ01019732">
    <property type="protein sequence ID" value="JAS50037.1"/>
    <property type="molecule type" value="Transcribed_RNA"/>
</dbReference>
<organism evidence="3">
    <name type="scientific">Cuerna arida</name>
    <dbReference type="NCBI Taxonomy" id="1464854"/>
    <lineage>
        <taxon>Eukaryota</taxon>
        <taxon>Metazoa</taxon>
        <taxon>Ecdysozoa</taxon>
        <taxon>Arthropoda</taxon>
        <taxon>Hexapoda</taxon>
        <taxon>Insecta</taxon>
        <taxon>Pterygota</taxon>
        <taxon>Neoptera</taxon>
        <taxon>Paraneoptera</taxon>
        <taxon>Hemiptera</taxon>
        <taxon>Auchenorrhyncha</taxon>
        <taxon>Membracoidea</taxon>
        <taxon>Cicadellidae</taxon>
        <taxon>Cicadellinae</taxon>
        <taxon>Proconiini</taxon>
        <taxon>Cuerna</taxon>
    </lineage>
</organism>
<feature type="region of interest" description="Disordered" evidence="2">
    <location>
        <begin position="405"/>
        <end position="432"/>
    </location>
</feature>
<accession>A0A1B6FIM6</accession>
<evidence type="ECO:0000256" key="2">
    <source>
        <dbReference type="SAM" id="MobiDB-lite"/>
    </source>
</evidence>
<name>A0A1B6FIM6_9HEMI</name>
<feature type="non-terminal residue" evidence="3">
    <location>
        <position position="1"/>
    </location>
</feature>
<keyword evidence="1" id="KW-0175">Coiled coil</keyword>
<proteinExistence type="predicted"/>
<protein>
    <submittedName>
        <fullName evidence="3">Uncharacterized protein</fullName>
    </submittedName>
</protein>
<evidence type="ECO:0000256" key="1">
    <source>
        <dbReference type="SAM" id="Coils"/>
    </source>
</evidence>
<dbReference type="AlphaFoldDB" id="A0A1B6FIM6"/>
<evidence type="ECO:0000313" key="3">
    <source>
        <dbReference type="EMBL" id="JAS50037.1"/>
    </source>
</evidence>
<feature type="compositionally biased region" description="Polar residues" evidence="2">
    <location>
        <begin position="413"/>
        <end position="432"/>
    </location>
</feature>
<gene>
    <name evidence="3" type="ORF">g.7305</name>
</gene>